<organism evidence="1 2">
    <name type="scientific">Protopolystoma xenopodis</name>
    <dbReference type="NCBI Taxonomy" id="117903"/>
    <lineage>
        <taxon>Eukaryota</taxon>
        <taxon>Metazoa</taxon>
        <taxon>Spiralia</taxon>
        <taxon>Lophotrochozoa</taxon>
        <taxon>Platyhelminthes</taxon>
        <taxon>Monogenea</taxon>
        <taxon>Polyopisthocotylea</taxon>
        <taxon>Polystomatidea</taxon>
        <taxon>Polystomatidae</taxon>
        <taxon>Protopolystoma</taxon>
    </lineage>
</organism>
<comment type="caution">
    <text evidence="1">The sequence shown here is derived from an EMBL/GenBank/DDBJ whole genome shotgun (WGS) entry which is preliminary data.</text>
</comment>
<sequence length="103" mass="11645">MLYSSLIQQLRLAGPSPRSHVPEMLPLSVASVWLSLIYRPKKWLSKLGLSARRPVSWPANLRNATNVWACCFERHSVSLLAVLILINSPFTSSRLFKISPLLF</sequence>
<gene>
    <name evidence="1" type="ORF">PXEA_LOCUS23687</name>
</gene>
<name>A0A448X7Y1_9PLAT</name>
<dbReference type="EMBL" id="CAAALY010110684">
    <property type="protein sequence ID" value="VEL30247.1"/>
    <property type="molecule type" value="Genomic_DNA"/>
</dbReference>
<accession>A0A448X7Y1</accession>
<keyword evidence="2" id="KW-1185">Reference proteome</keyword>
<evidence type="ECO:0000313" key="2">
    <source>
        <dbReference type="Proteomes" id="UP000784294"/>
    </source>
</evidence>
<proteinExistence type="predicted"/>
<protein>
    <submittedName>
        <fullName evidence="1">Uncharacterized protein</fullName>
    </submittedName>
</protein>
<evidence type="ECO:0000313" key="1">
    <source>
        <dbReference type="EMBL" id="VEL30247.1"/>
    </source>
</evidence>
<reference evidence="1" key="1">
    <citation type="submission" date="2018-11" db="EMBL/GenBank/DDBJ databases">
        <authorList>
            <consortium name="Pathogen Informatics"/>
        </authorList>
    </citation>
    <scope>NUCLEOTIDE SEQUENCE</scope>
</reference>
<dbReference type="Proteomes" id="UP000784294">
    <property type="component" value="Unassembled WGS sequence"/>
</dbReference>
<dbReference type="AlphaFoldDB" id="A0A448X7Y1"/>